<dbReference type="Gene3D" id="2.40.30.20">
    <property type="match status" value="1"/>
</dbReference>
<dbReference type="InterPro" id="IPR026017">
    <property type="entry name" value="Lumazine-bd_dom"/>
</dbReference>
<gene>
    <name evidence="3" type="ORF">UT64_C0037G0013</name>
</gene>
<dbReference type="PROSITE" id="PS51177">
    <property type="entry name" value="LUMAZINE_BIND"/>
    <property type="match status" value="1"/>
</dbReference>
<feature type="repeat" description="Lumazine-binding" evidence="1">
    <location>
        <begin position="1"/>
        <end position="46"/>
    </location>
</feature>
<evidence type="ECO:0000313" key="4">
    <source>
        <dbReference type="Proteomes" id="UP000034137"/>
    </source>
</evidence>
<proteinExistence type="predicted"/>
<dbReference type="EMBL" id="LBXO01000037">
    <property type="protein sequence ID" value="KKR32314.1"/>
    <property type="molecule type" value="Genomic_DNA"/>
</dbReference>
<feature type="domain" description="Lumazine-binding" evidence="2">
    <location>
        <begin position="1"/>
        <end position="46"/>
    </location>
</feature>
<evidence type="ECO:0000313" key="3">
    <source>
        <dbReference type="EMBL" id="KKR32314.1"/>
    </source>
</evidence>
<protein>
    <submittedName>
        <fullName evidence="3">Riboflavin synthase, subunit alpha</fullName>
    </submittedName>
</protein>
<reference evidence="3 4" key="1">
    <citation type="journal article" date="2015" name="Nature">
        <title>rRNA introns, odd ribosomes, and small enigmatic genomes across a large radiation of phyla.</title>
        <authorList>
            <person name="Brown C.T."/>
            <person name="Hug L.A."/>
            <person name="Thomas B.C."/>
            <person name="Sharon I."/>
            <person name="Castelle C.J."/>
            <person name="Singh A."/>
            <person name="Wilkins M.J."/>
            <person name="Williams K.H."/>
            <person name="Banfield J.F."/>
        </authorList>
    </citation>
    <scope>NUCLEOTIDE SEQUENCE [LARGE SCALE GENOMIC DNA]</scope>
</reference>
<evidence type="ECO:0000256" key="1">
    <source>
        <dbReference type="PROSITE-ProRule" id="PRU00524"/>
    </source>
</evidence>
<sequence>AGIRKNVLKVCLISHTLKMTNLGDLKIGDEVNLEVDLIARYLEKLISQK</sequence>
<feature type="non-terminal residue" evidence="3">
    <location>
        <position position="1"/>
    </location>
</feature>
<name>A0A0G0PVX9_9BACT</name>
<evidence type="ECO:0000259" key="2">
    <source>
        <dbReference type="PROSITE" id="PS51177"/>
    </source>
</evidence>
<organism evidence="3 4">
    <name type="scientific">Candidatus Falkowbacteria bacterium GW2011_GWF2_39_8</name>
    <dbReference type="NCBI Taxonomy" id="1618642"/>
    <lineage>
        <taxon>Bacteria</taxon>
        <taxon>Candidatus Falkowiibacteriota</taxon>
    </lineage>
</organism>
<accession>A0A0G0PVX9</accession>
<dbReference type="Pfam" id="PF00677">
    <property type="entry name" value="Lum_binding"/>
    <property type="match status" value="1"/>
</dbReference>
<dbReference type="SUPFAM" id="SSF63380">
    <property type="entry name" value="Riboflavin synthase domain-like"/>
    <property type="match status" value="1"/>
</dbReference>
<comment type="caution">
    <text evidence="3">The sequence shown here is derived from an EMBL/GenBank/DDBJ whole genome shotgun (WGS) entry which is preliminary data.</text>
</comment>
<dbReference type="AlphaFoldDB" id="A0A0G0PVX9"/>
<dbReference type="InterPro" id="IPR023366">
    <property type="entry name" value="ATP_synth_asu-like_sf"/>
</dbReference>
<dbReference type="PATRIC" id="fig|1618642.3.peg.706"/>
<dbReference type="InterPro" id="IPR017938">
    <property type="entry name" value="Riboflavin_synthase-like_b-brl"/>
</dbReference>
<dbReference type="Proteomes" id="UP000034137">
    <property type="component" value="Unassembled WGS sequence"/>
</dbReference>